<dbReference type="EMBL" id="FNDK01000064">
    <property type="protein sequence ID" value="SDI46110.1"/>
    <property type="molecule type" value="Genomic_DNA"/>
</dbReference>
<reference evidence="2 3" key="1">
    <citation type="submission" date="2016-10" db="EMBL/GenBank/DDBJ databases">
        <authorList>
            <person name="de Groot N.N."/>
        </authorList>
    </citation>
    <scope>NUCLEOTIDE SEQUENCE [LARGE SCALE GENOMIC DNA]</scope>
    <source>
        <strain evidence="2 3">DSM 21632</strain>
    </source>
</reference>
<dbReference type="AlphaFoldDB" id="A0A1G8KT44"/>
<proteinExistence type="predicted"/>
<keyword evidence="1" id="KW-1133">Transmembrane helix</keyword>
<dbReference type="Proteomes" id="UP000199163">
    <property type="component" value="Unassembled WGS sequence"/>
</dbReference>
<evidence type="ECO:0000313" key="3">
    <source>
        <dbReference type="Proteomes" id="UP000199163"/>
    </source>
</evidence>
<gene>
    <name evidence="2" type="ORF">SAMN05192534_1641</name>
</gene>
<name>A0A1G8KT44_9BACI</name>
<keyword evidence="1" id="KW-0472">Membrane</keyword>
<keyword evidence="3" id="KW-1185">Reference proteome</keyword>
<evidence type="ECO:0000313" key="2">
    <source>
        <dbReference type="EMBL" id="SDI46110.1"/>
    </source>
</evidence>
<organism evidence="2 3">
    <name type="scientific">Alteribacillus persepolensis</name>
    <dbReference type="NCBI Taxonomy" id="568899"/>
    <lineage>
        <taxon>Bacteria</taxon>
        <taxon>Bacillati</taxon>
        <taxon>Bacillota</taxon>
        <taxon>Bacilli</taxon>
        <taxon>Bacillales</taxon>
        <taxon>Bacillaceae</taxon>
        <taxon>Alteribacillus</taxon>
    </lineage>
</organism>
<protein>
    <submittedName>
        <fullName evidence="2">Uncharacterized protein</fullName>
    </submittedName>
</protein>
<accession>A0A1G8KT44</accession>
<keyword evidence="1" id="KW-0812">Transmembrane</keyword>
<evidence type="ECO:0000256" key="1">
    <source>
        <dbReference type="SAM" id="Phobius"/>
    </source>
</evidence>
<feature type="transmembrane region" description="Helical" evidence="1">
    <location>
        <begin position="20"/>
        <end position="41"/>
    </location>
</feature>
<sequence>MFYESEKARRENDDKRFKQLLYGLLFGVLFSVTLYIIVLWAW</sequence>